<dbReference type="OrthoDB" id="4185642at2759"/>
<proteinExistence type="predicted"/>
<dbReference type="InterPro" id="IPR011009">
    <property type="entry name" value="Kinase-like_dom_sf"/>
</dbReference>
<dbReference type="GeneID" id="37068565"/>
<evidence type="ECO:0008006" key="3">
    <source>
        <dbReference type="Google" id="ProtNLM"/>
    </source>
</evidence>
<dbReference type="EMBL" id="MSFL01000003">
    <property type="protein sequence ID" value="PWY89864.1"/>
    <property type="molecule type" value="Genomic_DNA"/>
</dbReference>
<name>A0A317WTX7_9EURO</name>
<protein>
    <recommendedName>
        <fullName evidence="3">Protein kinase domain-containing protein</fullName>
    </recommendedName>
</protein>
<accession>A0A317WTX7</accession>
<evidence type="ECO:0000313" key="1">
    <source>
        <dbReference type="EMBL" id="PWY89864.1"/>
    </source>
</evidence>
<evidence type="ECO:0000313" key="2">
    <source>
        <dbReference type="Proteomes" id="UP000247233"/>
    </source>
</evidence>
<dbReference type="STRING" id="1448321.A0A317WTX7"/>
<reference evidence="1 2" key="1">
    <citation type="submission" date="2016-12" db="EMBL/GenBank/DDBJ databases">
        <title>The genomes of Aspergillus section Nigri reveals drivers in fungal speciation.</title>
        <authorList>
            <consortium name="DOE Joint Genome Institute"/>
            <person name="Vesth T.C."/>
            <person name="Nybo J."/>
            <person name="Theobald S."/>
            <person name="Brandl J."/>
            <person name="Frisvad J.C."/>
            <person name="Nielsen K.F."/>
            <person name="Lyhne E.K."/>
            <person name="Kogle M.E."/>
            <person name="Kuo A."/>
            <person name="Riley R."/>
            <person name="Clum A."/>
            <person name="Nolan M."/>
            <person name="Lipzen A."/>
            <person name="Salamov A."/>
            <person name="Henrissat B."/>
            <person name="Wiebenga A."/>
            <person name="De Vries R.P."/>
            <person name="Grigoriev I.V."/>
            <person name="Mortensen U.H."/>
            <person name="Andersen M.R."/>
            <person name="Baker S.E."/>
        </authorList>
    </citation>
    <scope>NUCLEOTIDE SEQUENCE [LARGE SCALE GENOMIC DNA]</scope>
    <source>
        <strain evidence="1 2">CBS 117.55</strain>
    </source>
</reference>
<dbReference type="SUPFAM" id="SSF56112">
    <property type="entry name" value="Protein kinase-like (PK-like)"/>
    <property type="match status" value="1"/>
</dbReference>
<keyword evidence="2" id="KW-1185">Reference proteome</keyword>
<comment type="caution">
    <text evidence="1">The sequence shown here is derived from an EMBL/GenBank/DDBJ whole genome shotgun (WGS) entry which is preliminary data.</text>
</comment>
<sequence length="219" mass="25193">MKIQMSEITFVREIKQASCVSTFLVNWSDKLCVLRVLNRTENPPIPHQIIPHHDPFESESQAYKKLKVKGVCRLGYVPDFYGVIEDINSADHLPHLQDFLGKRLHPGAVLIEYVPNIQPIKLQTKFPIRDKFNEFACALKHIHDVEIAHGSPCPRHMMVQDGTGRTVWIGFTWARIIPAAFCTEKEKELLTLEKIQVQLHLKDWLEEQRLPAITVTEGL</sequence>
<gene>
    <name evidence="1" type="ORF">BO70DRAFT_393063</name>
</gene>
<dbReference type="VEuPathDB" id="FungiDB:BO70DRAFT_393063"/>
<dbReference type="RefSeq" id="XP_025402695.1">
    <property type="nucleotide sequence ID" value="XM_025546328.1"/>
</dbReference>
<dbReference type="Proteomes" id="UP000247233">
    <property type="component" value="Unassembled WGS sequence"/>
</dbReference>
<organism evidence="1 2">
    <name type="scientific">Aspergillus heteromorphus CBS 117.55</name>
    <dbReference type="NCBI Taxonomy" id="1448321"/>
    <lineage>
        <taxon>Eukaryota</taxon>
        <taxon>Fungi</taxon>
        <taxon>Dikarya</taxon>
        <taxon>Ascomycota</taxon>
        <taxon>Pezizomycotina</taxon>
        <taxon>Eurotiomycetes</taxon>
        <taxon>Eurotiomycetidae</taxon>
        <taxon>Eurotiales</taxon>
        <taxon>Aspergillaceae</taxon>
        <taxon>Aspergillus</taxon>
        <taxon>Aspergillus subgen. Circumdati</taxon>
    </lineage>
</organism>
<dbReference type="AlphaFoldDB" id="A0A317WTX7"/>